<organism evidence="9 10">
    <name type="scientific">Cyanidiococcus yangmingshanensis</name>
    <dbReference type="NCBI Taxonomy" id="2690220"/>
    <lineage>
        <taxon>Eukaryota</taxon>
        <taxon>Rhodophyta</taxon>
        <taxon>Bangiophyceae</taxon>
        <taxon>Cyanidiales</taxon>
        <taxon>Cyanidiaceae</taxon>
        <taxon>Cyanidiococcus</taxon>
    </lineage>
</organism>
<evidence type="ECO:0000256" key="4">
    <source>
        <dbReference type="ARBA" id="ARBA00022927"/>
    </source>
</evidence>
<feature type="region of interest" description="Disordered" evidence="7">
    <location>
        <begin position="77"/>
        <end position="100"/>
    </location>
</feature>
<comment type="similarity">
    <text evidence="2 6">Belongs to the adaptor complexes small subunit family.</text>
</comment>
<sequence>MILGVFVFNAHGKARLVRWYDPRLRNLPFDRKRRIVWECYRCVAHRAAGACNFLVKARGIFGEQLVTPLARAETKQTQNLGNSEMRDQKDGPDIVTENIESGDNHPVKRLYGRDLTVVFRHYATLFFVFAVDQNENELGILDLIQVFVETLDKYFGNVCELDIVFNHDKVNHLLDELVSGGVVLETNQTDILSAVYTVSEATSAEASTHRFPSLGIRPYR</sequence>
<dbReference type="Gene3D" id="3.30.450.60">
    <property type="match status" value="1"/>
</dbReference>
<proteinExistence type="inferred from homology"/>
<feature type="domain" description="AP complex mu/sigma subunit" evidence="8">
    <location>
        <begin position="96"/>
        <end position="199"/>
    </location>
</feature>
<dbReference type="AlphaFoldDB" id="A0A7J7ID53"/>
<dbReference type="InterPro" id="IPR022775">
    <property type="entry name" value="AP_mu_sigma_su"/>
</dbReference>
<dbReference type="GO" id="GO:0006886">
    <property type="term" value="P:intracellular protein transport"/>
    <property type="evidence" value="ECO:0007669"/>
    <property type="project" value="UniProtKB-UniRule"/>
</dbReference>
<keyword evidence="4 6" id="KW-0653">Protein transport</keyword>
<comment type="caution">
    <text evidence="9">The sequence shown here is derived from an EMBL/GenBank/DDBJ whole genome shotgun (WGS) entry which is preliminary data.</text>
</comment>
<dbReference type="Proteomes" id="UP000530660">
    <property type="component" value="Unassembled WGS sequence"/>
</dbReference>
<evidence type="ECO:0000313" key="10">
    <source>
        <dbReference type="Proteomes" id="UP000530660"/>
    </source>
</evidence>
<dbReference type="SUPFAM" id="SSF64356">
    <property type="entry name" value="SNARE-like"/>
    <property type="match status" value="2"/>
</dbReference>
<evidence type="ECO:0000256" key="2">
    <source>
        <dbReference type="ARBA" id="ARBA00006972"/>
    </source>
</evidence>
<reference evidence="9 10" key="1">
    <citation type="journal article" date="2020" name="J. Phycol.">
        <title>Comparative genome analysis reveals Cyanidiococcus gen. nov., a new extremophilic red algal genus sister to Cyanidioschyzon (Cyanidioschyzonaceae, Rhodophyta).</title>
        <authorList>
            <person name="Liu S.-L."/>
            <person name="Chiang Y.-R."/>
            <person name="Yoon H.S."/>
            <person name="Fu H.-Y."/>
        </authorList>
    </citation>
    <scope>NUCLEOTIDE SEQUENCE [LARGE SCALE GENOMIC DNA]</scope>
    <source>
        <strain evidence="9 10">THAL066</strain>
    </source>
</reference>
<comment type="subcellular location">
    <subcellularLocation>
        <location evidence="1">Endomembrane system</location>
    </subcellularLocation>
</comment>
<evidence type="ECO:0000256" key="3">
    <source>
        <dbReference type="ARBA" id="ARBA00022448"/>
    </source>
</evidence>
<gene>
    <name evidence="9" type="primary">AP3S2</name>
    <name evidence="9" type="ORF">F1559_001653</name>
</gene>
<evidence type="ECO:0000256" key="6">
    <source>
        <dbReference type="PIRNR" id="PIRNR015588"/>
    </source>
</evidence>
<dbReference type="EMBL" id="VWRR01000016">
    <property type="protein sequence ID" value="KAF6001033.1"/>
    <property type="molecule type" value="Genomic_DNA"/>
</dbReference>
<dbReference type="PIRSF" id="PIRSF015588">
    <property type="entry name" value="AP_complex_sigma"/>
    <property type="match status" value="1"/>
</dbReference>
<evidence type="ECO:0000256" key="1">
    <source>
        <dbReference type="ARBA" id="ARBA00004308"/>
    </source>
</evidence>
<evidence type="ECO:0000256" key="5">
    <source>
        <dbReference type="ARBA" id="ARBA00023136"/>
    </source>
</evidence>
<dbReference type="InterPro" id="IPR011012">
    <property type="entry name" value="Longin-like_dom_sf"/>
</dbReference>
<dbReference type="InterPro" id="IPR016635">
    <property type="entry name" value="AP_complex_ssu"/>
</dbReference>
<keyword evidence="5 6" id="KW-0472">Membrane</keyword>
<evidence type="ECO:0000313" key="9">
    <source>
        <dbReference type="EMBL" id="KAF6001033.1"/>
    </source>
</evidence>
<evidence type="ECO:0000259" key="8">
    <source>
        <dbReference type="Pfam" id="PF01217"/>
    </source>
</evidence>
<accession>A0A7J7ID53</accession>
<dbReference type="GO" id="GO:0012505">
    <property type="term" value="C:endomembrane system"/>
    <property type="evidence" value="ECO:0007669"/>
    <property type="project" value="UniProtKB-SubCell"/>
</dbReference>
<keyword evidence="3 6" id="KW-0813">Transport</keyword>
<dbReference type="Pfam" id="PF01217">
    <property type="entry name" value="Clat_adaptor_s"/>
    <property type="match status" value="1"/>
</dbReference>
<protein>
    <recommendedName>
        <fullName evidence="6">AP complex subunit sigma</fullName>
    </recommendedName>
</protein>
<name>A0A7J7ID53_9RHOD</name>
<dbReference type="PANTHER" id="PTHR11753">
    <property type="entry name" value="ADAPTOR COMPLEXES SMALL SUBUNIT FAMILY"/>
    <property type="match status" value="1"/>
</dbReference>
<evidence type="ECO:0000256" key="7">
    <source>
        <dbReference type="SAM" id="MobiDB-lite"/>
    </source>
</evidence>
<dbReference type="OrthoDB" id="10261046at2759"/>
<keyword evidence="10" id="KW-1185">Reference proteome</keyword>